<dbReference type="Proteomes" id="UP000694381">
    <property type="component" value="Unassembled WGS sequence"/>
</dbReference>
<keyword evidence="11" id="KW-1185">Reference proteome</keyword>
<dbReference type="AlphaFoldDB" id="A0A8C6QRM9"/>
<feature type="domain" description="G-protein coupled receptors family 1 profile" evidence="9">
    <location>
        <begin position="38"/>
        <end position="241"/>
    </location>
</feature>
<evidence type="ECO:0000259" key="9">
    <source>
        <dbReference type="PROSITE" id="PS50262"/>
    </source>
</evidence>
<keyword evidence="4" id="KW-0297">G-protein coupled receptor</keyword>
<dbReference type="InterPro" id="IPR000725">
    <property type="entry name" value="Olfact_rcpt"/>
</dbReference>
<comment type="subcellular location">
    <subcellularLocation>
        <location evidence="1">Membrane</location>
        <topology evidence="1">Multi-pass membrane protein</topology>
    </subcellularLocation>
</comment>
<dbReference type="PRINTS" id="PR00237">
    <property type="entry name" value="GPCRRHODOPSN"/>
</dbReference>
<evidence type="ECO:0000256" key="3">
    <source>
        <dbReference type="ARBA" id="ARBA00022989"/>
    </source>
</evidence>
<evidence type="ECO:0000256" key="4">
    <source>
        <dbReference type="ARBA" id="ARBA00023040"/>
    </source>
</evidence>
<dbReference type="Pfam" id="PF13853">
    <property type="entry name" value="7tm_4"/>
    <property type="match status" value="1"/>
</dbReference>
<dbReference type="InterPro" id="IPR050427">
    <property type="entry name" value="Olfactory_Receptors"/>
</dbReference>
<evidence type="ECO:0000313" key="10">
    <source>
        <dbReference type="Ensembl" id="ENSNGAP00000005967.1"/>
    </source>
</evidence>
<keyword evidence="5 8" id="KW-0472">Membrane</keyword>
<feature type="transmembrane region" description="Helical" evidence="8">
    <location>
        <begin position="194"/>
        <end position="213"/>
    </location>
</feature>
<evidence type="ECO:0000256" key="8">
    <source>
        <dbReference type="SAM" id="Phobius"/>
    </source>
</evidence>
<protein>
    <recommendedName>
        <fullName evidence="9">G-protein coupled receptors family 1 profile domain-containing protein</fullName>
    </recommendedName>
</protein>
<keyword evidence="3 8" id="KW-1133">Transmembrane helix</keyword>
<sequence length="284" mass="31644">MGHNNITDFVLLGLSQDPAVQKALFAMFLFMYIVTMAGNLLIVVTVIAKPSLGSPVYFFFAYLSLMDALILDLFCDTKTISFTASMGQLFVEHLFCGTEIFLLVVMVYDHYVAICRPMHYLTIVNQRVCVLLLVSTLVGGFGHSMAQVLFVYNLPFCGLNVIDHFVCDMYPLLGPVCVDTYFLGLTVIANDEAICMAVFIILLASYGVILNSLKTHSQEGRHKALSTCSSHIIVVICFFVPCISVITPMLNHLIYTLRNSEIKSSIHKLWHKILGTNSVRMSQC</sequence>
<dbReference type="InterPro" id="IPR000276">
    <property type="entry name" value="GPCR_Rhodpsn"/>
</dbReference>
<accession>A0A8C6QRM9</accession>
<keyword evidence="6" id="KW-0675">Receptor</keyword>
<feature type="transmembrane region" description="Helical" evidence="8">
    <location>
        <begin position="172"/>
        <end position="189"/>
    </location>
</feature>
<dbReference type="InterPro" id="IPR017452">
    <property type="entry name" value="GPCR_Rhodpsn_7TM"/>
</dbReference>
<feature type="transmembrane region" description="Helical" evidence="8">
    <location>
        <begin position="128"/>
        <end position="152"/>
    </location>
</feature>
<evidence type="ECO:0000256" key="2">
    <source>
        <dbReference type="ARBA" id="ARBA00022692"/>
    </source>
</evidence>
<dbReference type="Gene3D" id="1.20.1070.10">
    <property type="entry name" value="Rhodopsin 7-helix transmembrane proteins"/>
    <property type="match status" value="1"/>
</dbReference>
<dbReference type="Ensembl" id="ENSNGAT00000010476.1">
    <property type="protein sequence ID" value="ENSNGAP00000005967.1"/>
    <property type="gene ID" value="ENSNGAG00000008695.1"/>
</dbReference>
<name>A0A8C6QRM9_NANGA</name>
<feature type="transmembrane region" description="Helical" evidence="8">
    <location>
        <begin position="233"/>
        <end position="255"/>
    </location>
</feature>
<organism evidence="10 11">
    <name type="scientific">Nannospalax galili</name>
    <name type="common">Northern Israeli blind subterranean mole rat</name>
    <name type="synonym">Spalax galili</name>
    <dbReference type="NCBI Taxonomy" id="1026970"/>
    <lineage>
        <taxon>Eukaryota</taxon>
        <taxon>Metazoa</taxon>
        <taxon>Chordata</taxon>
        <taxon>Craniata</taxon>
        <taxon>Vertebrata</taxon>
        <taxon>Euteleostomi</taxon>
        <taxon>Mammalia</taxon>
        <taxon>Eutheria</taxon>
        <taxon>Euarchontoglires</taxon>
        <taxon>Glires</taxon>
        <taxon>Rodentia</taxon>
        <taxon>Myomorpha</taxon>
        <taxon>Muroidea</taxon>
        <taxon>Spalacidae</taxon>
        <taxon>Spalacinae</taxon>
        <taxon>Nannospalax</taxon>
    </lineage>
</organism>
<dbReference type="PRINTS" id="PR00245">
    <property type="entry name" value="OLFACTORYR"/>
</dbReference>
<dbReference type="SUPFAM" id="SSF81321">
    <property type="entry name" value="Family A G protein-coupled receptor-like"/>
    <property type="match status" value="1"/>
</dbReference>
<reference evidence="10" key="2">
    <citation type="submission" date="2025-09" db="UniProtKB">
        <authorList>
            <consortium name="Ensembl"/>
        </authorList>
    </citation>
    <scope>IDENTIFICATION</scope>
</reference>
<feature type="transmembrane region" description="Helical" evidence="8">
    <location>
        <begin position="23"/>
        <end position="44"/>
    </location>
</feature>
<dbReference type="PROSITE" id="PS50262">
    <property type="entry name" value="G_PROTEIN_RECEP_F1_2"/>
    <property type="match status" value="1"/>
</dbReference>
<keyword evidence="7" id="KW-0807">Transducer</keyword>
<dbReference type="GeneTree" id="ENSGT00940000158620"/>
<dbReference type="GO" id="GO:0004930">
    <property type="term" value="F:G protein-coupled receptor activity"/>
    <property type="evidence" value="ECO:0007669"/>
    <property type="project" value="UniProtKB-KW"/>
</dbReference>
<evidence type="ECO:0000256" key="5">
    <source>
        <dbReference type="ARBA" id="ARBA00023136"/>
    </source>
</evidence>
<dbReference type="PANTHER" id="PTHR48002">
    <property type="entry name" value="OLFACTORY RECEPTOR"/>
    <property type="match status" value="1"/>
</dbReference>
<feature type="transmembrane region" description="Helical" evidence="8">
    <location>
        <begin position="56"/>
        <end position="74"/>
    </location>
</feature>
<evidence type="ECO:0000256" key="1">
    <source>
        <dbReference type="ARBA" id="ARBA00004141"/>
    </source>
</evidence>
<reference evidence="10" key="1">
    <citation type="submission" date="2025-08" db="UniProtKB">
        <authorList>
            <consortium name="Ensembl"/>
        </authorList>
    </citation>
    <scope>IDENTIFICATION</scope>
</reference>
<dbReference type="GO" id="GO:0004984">
    <property type="term" value="F:olfactory receptor activity"/>
    <property type="evidence" value="ECO:0007669"/>
    <property type="project" value="InterPro"/>
</dbReference>
<evidence type="ECO:0000256" key="7">
    <source>
        <dbReference type="ARBA" id="ARBA00023224"/>
    </source>
</evidence>
<evidence type="ECO:0000256" key="6">
    <source>
        <dbReference type="ARBA" id="ARBA00023170"/>
    </source>
</evidence>
<proteinExistence type="predicted"/>
<dbReference type="OMA" id="NDEAICM"/>
<feature type="transmembrane region" description="Helical" evidence="8">
    <location>
        <begin position="86"/>
        <end position="108"/>
    </location>
</feature>
<dbReference type="GO" id="GO:0005886">
    <property type="term" value="C:plasma membrane"/>
    <property type="evidence" value="ECO:0007669"/>
    <property type="project" value="UniProtKB-ARBA"/>
</dbReference>
<evidence type="ECO:0000313" key="11">
    <source>
        <dbReference type="Proteomes" id="UP000694381"/>
    </source>
</evidence>
<keyword evidence="2 8" id="KW-0812">Transmembrane</keyword>